<gene>
    <name evidence="3" type="ORF">RSA11_12190</name>
    <name evidence="4" type="ORF">SZL87_04790</name>
</gene>
<dbReference type="GO" id="GO:0004252">
    <property type="term" value="F:serine-type endopeptidase activity"/>
    <property type="evidence" value="ECO:0007669"/>
    <property type="project" value="TreeGrafter"/>
</dbReference>
<dbReference type="Proteomes" id="UP000072605">
    <property type="component" value="Unassembled WGS sequence"/>
</dbReference>
<keyword evidence="1" id="KW-0378">Hydrolase</keyword>
<feature type="domain" description="Peptidase S9 prolyl oligopeptidase catalytic" evidence="2">
    <location>
        <begin position="65"/>
        <end position="214"/>
    </location>
</feature>
<evidence type="ECO:0000313" key="6">
    <source>
        <dbReference type="Proteomes" id="UP001387110"/>
    </source>
</evidence>
<reference evidence="3 5" key="1">
    <citation type="journal article" date="2016" name="Front. Microbiol.">
        <title>Genomic Resource of Rice Seed Associated Bacteria.</title>
        <authorList>
            <person name="Midha S."/>
            <person name="Bansal K."/>
            <person name="Sharma S."/>
            <person name="Kumar N."/>
            <person name="Patil P.P."/>
            <person name="Chaudhry V."/>
            <person name="Patil P.B."/>
        </authorList>
    </citation>
    <scope>NUCLEOTIDE SEQUENCE [LARGE SCALE GENOMIC DNA]</scope>
    <source>
        <strain evidence="3 5">RSA11</strain>
    </source>
</reference>
<proteinExistence type="predicted"/>
<dbReference type="GO" id="GO:0006508">
    <property type="term" value="P:proteolysis"/>
    <property type="evidence" value="ECO:0007669"/>
    <property type="project" value="InterPro"/>
</dbReference>
<dbReference type="EMBL" id="LDQV01000027">
    <property type="protein sequence ID" value="KTR26149.1"/>
    <property type="molecule type" value="Genomic_DNA"/>
</dbReference>
<dbReference type="PANTHER" id="PTHR42776">
    <property type="entry name" value="SERINE PEPTIDASE S9 FAMILY MEMBER"/>
    <property type="match status" value="1"/>
</dbReference>
<dbReference type="InterPro" id="IPR001375">
    <property type="entry name" value="Peptidase_S9_cat"/>
</dbReference>
<name>A0AAW3MBF7_9BACL</name>
<dbReference type="InterPro" id="IPR029058">
    <property type="entry name" value="AB_hydrolase_fold"/>
</dbReference>
<dbReference type="RefSeq" id="WP_023469111.1">
    <property type="nucleotide sequence ID" value="NZ_JBAWKY010000001.1"/>
</dbReference>
<protein>
    <submittedName>
        <fullName evidence="4">Prolyl oligopeptidase family serine peptidase</fullName>
    </submittedName>
</protein>
<evidence type="ECO:0000259" key="2">
    <source>
        <dbReference type="Pfam" id="PF00326"/>
    </source>
</evidence>
<organism evidence="3 5">
    <name type="scientific">Exiguobacterium indicum</name>
    <dbReference type="NCBI Taxonomy" id="296995"/>
    <lineage>
        <taxon>Bacteria</taxon>
        <taxon>Bacillati</taxon>
        <taxon>Bacillota</taxon>
        <taxon>Bacilli</taxon>
        <taxon>Bacillales</taxon>
        <taxon>Bacillales Family XII. Incertae Sedis</taxon>
        <taxon>Exiguobacterium</taxon>
    </lineage>
</organism>
<dbReference type="SUPFAM" id="SSF53474">
    <property type="entry name" value="alpha/beta-Hydrolases"/>
    <property type="match status" value="1"/>
</dbReference>
<dbReference type="Proteomes" id="UP001387110">
    <property type="component" value="Unassembled WGS sequence"/>
</dbReference>
<evidence type="ECO:0000313" key="3">
    <source>
        <dbReference type="EMBL" id="KTR26149.1"/>
    </source>
</evidence>
<evidence type="ECO:0000313" key="4">
    <source>
        <dbReference type="EMBL" id="MEI4461745.1"/>
    </source>
</evidence>
<dbReference type="Gene3D" id="3.40.50.1820">
    <property type="entry name" value="alpha/beta hydrolase"/>
    <property type="match status" value="1"/>
</dbReference>
<keyword evidence="6" id="KW-1185">Reference proteome</keyword>
<reference evidence="4 6" key="2">
    <citation type="submission" date="2023-12" db="EMBL/GenBank/DDBJ databases">
        <authorList>
            <person name="Easwaran N."/>
            <person name="Lazarus H.P.S."/>
        </authorList>
    </citation>
    <scope>NUCLEOTIDE SEQUENCE [LARGE SCALE GENOMIC DNA]</scope>
    <source>
        <strain evidence="4 6">VIT-2023</strain>
    </source>
</reference>
<accession>A0AAW3MBF7</accession>
<dbReference type="Pfam" id="PF00326">
    <property type="entry name" value="Peptidase_S9"/>
    <property type="match status" value="1"/>
</dbReference>
<dbReference type="PANTHER" id="PTHR42776:SF27">
    <property type="entry name" value="DIPEPTIDYL PEPTIDASE FAMILY MEMBER 6"/>
    <property type="match status" value="1"/>
</dbReference>
<evidence type="ECO:0000313" key="5">
    <source>
        <dbReference type="Proteomes" id="UP000072605"/>
    </source>
</evidence>
<sequence>MYLANADWFELPRQGPFRTFRMFYTTADGERVGAYIVLPQVANGQGILYLRGGTRSIGMVRPTRLLAFAQAGFFVMAPFYRGNLGGTGKEDFGHHDIEDACSAFDWLQQRVSHVHAFGFSRGGQMALLLAHHRPVARTVSWAGVTELTWTYEEQKTMQKMLRRYTGGTPDTVPDEYAVRSPLHVEPQGEVLLIHGAYDENVRLRHATAYAARYSEKTMLQTYAYAHQFPIHDKLRVTRNVLNWFETGIWNPDER</sequence>
<dbReference type="AlphaFoldDB" id="A0AAW3MBF7"/>
<dbReference type="EMBL" id="JBAWKY010000001">
    <property type="protein sequence ID" value="MEI4461745.1"/>
    <property type="molecule type" value="Genomic_DNA"/>
</dbReference>
<evidence type="ECO:0000256" key="1">
    <source>
        <dbReference type="ARBA" id="ARBA00022801"/>
    </source>
</evidence>
<comment type="caution">
    <text evidence="3">The sequence shown here is derived from an EMBL/GenBank/DDBJ whole genome shotgun (WGS) entry which is preliminary data.</text>
</comment>